<keyword evidence="1" id="KW-1133">Transmembrane helix</keyword>
<evidence type="ECO:0000313" key="3">
    <source>
        <dbReference type="Proteomes" id="UP000653099"/>
    </source>
</evidence>
<keyword evidence="1" id="KW-0472">Membrane</keyword>
<keyword evidence="1" id="KW-0812">Transmembrane</keyword>
<feature type="transmembrane region" description="Helical" evidence="1">
    <location>
        <begin position="60"/>
        <end position="80"/>
    </location>
</feature>
<proteinExistence type="predicted"/>
<organism evidence="2 3">
    <name type="scientific">Halobellus salinus</name>
    <dbReference type="NCBI Taxonomy" id="931585"/>
    <lineage>
        <taxon>Archaea</taxon>
        <taxon>Methanobacteriati</taxon>
        <taxon>Methanobacteriota</taxon>
        <taxon>Stenosarchaea group</taxon>
        <taxon>Halobacteria</taxon>
        <taxon>Halobacteriales</taxon>
        <taxon>Haloferacaceae</taxon>
        <taxon>Halobellus</taxon>
    </lineage>
</organism>
<protein>
    <submittedName>
        <fullName evidence="2">Uncharacterized protein</fullName>
    </submittedName>
</protein>
<dbReference type="Proteomes" id="UP000653099">
    <property type="component" value="Unassembled WGS sequence"/>
</dbReference>
<dbReference type="EMBL" id="BMOC01000018">
    <property type="protein sequence ID" value="GGJ14000.1"/>
    <property type="molecule type" value="Genomic_DNA"/>
</dbReference>
<accession>A0A830ERB5</accession>
<gene>
    <name evidence="2" type="ORF">GCM10008995_24840</name>
</gene>
<dbReference type="AlphaFoldDB" id="A0A830ERB5"/>
<reference evidence="2" key="1">
    <citation type="journal article" date="2014" name="Int. J. Syst. Evol. Microbiol.">
        <title>Complete genome sequence of Corynebacterium casei LMG S-19264T (=DSM 44701T), isolated from a smear-ripened cheese.</title>
        <authorList>
            <consortium name="US DOE Joint Genome Institute (JGI-PGF)"/>
            <person name="Walter F."/>
            <person name="Albersmeier A."/>
            <person name="Kalinowski J."/>
            <person name="Ruckert C."/>
        </authorList>
    </citation>
    <scope>NUCLEOTIDE SEQUENCE</scope>
    <source>
        <strain evidence="2">JCM 14359</strain>
    </source>
</reference>
<keyword evidence="3" id="KW-1185">Reference proteome</keyword>
<sequence>MVAIGVGVAVGAAYFGLLVPDWFVALGAATVYAGAAYLYLASDGPLLGSSPRFEDRIDRVGYAIGVFGVSVSPLAFAQHYGGGTATVAFVGWTVGVIAFVRLAATTGA</sequence>
<feature type="transmembrane region" description="Helical" evidence="1">
    <location>
        <begin position="86"/>
        <end position="104"/>
    </location>
</feature>
<comment type="caution">
    <text evidence="2">The sequence shown here is derived from an EMBL/GenBank/DDBJ whole genome shotgun (WGS) entry which is preliminary data.</text>
</comment>
<evidence type="ECO:0000313" key="2">
    <source>
        <dbReference type="EMBL" id="GGJ14000.1"/>
    </source>
</evidence>
<reference evidence="2" key="2">
    <citation type="submission" date="2020-09" db="EMBL/GenBank/DDBJ databases">
        <authorList>
            <person name="Sun Q."/>
            <person name="Ohkuma M."/>
        </authorList>
    </citation>
    <scope>NUCLEOTIDE SEQUENCE</scope>
    <source>
        <strain evidence="2">JCM 14359</strain>
    </source>
</reference>
<name>A0A830ERB5_9EURY</name>
<evidence type="ECO:0000256" key="1">
    <source>
        <dbReference type="SAM" id="Phobius"/>
    </source>
</evidence>
<feature type="transmembrane region" description="Helical" evidence="1">
    <location>
        <begin position="22"/>
        <end position="40"/>
    </location>
</feature>